<dbReference type="GO" id="GO:0016042">
    <property type="term" value="P:lipid catabolic process"/>
    <property type="evidence" value="ECO:0007669"/>
    <property type="project" value="TreeGrafter"/>
</dbReference>
<dbReference type="GO" id="GO:0016298">
    <property type="term" value="F:lipase activity"/>
    <property type="evidence" value="ECO:0007669"/>
    <property type="project" value="InterPro"/>
</dbReference>
<keyword evidence="8" id="KW-1185">Reference proteome</keyword>
<dbReference type="AlphaFoldDB" id="A0A9N9WVC0"/>
<proteinExistence type="inferred from homology"/>
<evidence type="ECO:0000256" key="3">
    <source>
        <dbReference type="ARBA" id="ARBA00022525"/>
    </source>
</evidence>
<reference evidence="7" key="2">
    <citation type="submission" date="2022-10" db="EMBL/GenBank/DDBJ databases">
        <authorList>
            <consortium name="ENA_rothamsted_submissions"/>
            <consortium name="culmorum"/>
            <person name="King R."/>
        </authorList>
    </citation>
    <scope>NUCLEOTIDE SEQUENCE</scope>
</reference>
<evidence type="ECO:0000256" key="5">
    <source>
        <dbReference type="SAM" id="SignalP"/>
    </source>
</evidence>
<dbReference type="OrthoDB" id="199913at2759"/>
<evidence type="ECO:0000256" key="1">
    <source>
        <dbReference type="ARBA" id="ARBA00004613"/>
    </source>
</evidence>
<protein>
    <recommendedName>
        <fullName evidence="6">Lipase domain-containing protein</fullName>
    </recommendedName>
</protein>
<feature type="domain" description="Lipase" evidence="6">
    <location>
        <begin position="354"/>
        <end position="602"/>
    </location>
</feature>
<comment type="subcellular location">
    <subcellularLocation>
        <location evidence="1">Secreted</location>
    </subcellularLocation>
</comment>
<gene>
    <name evidence="7" type="ORF">CHIRRI_LOCUS8270</name>
</gene>
<feature type="chain" id="PRO_5040490822" description="Lipase domain-containing protein" evidence="5">
    <location>
        <begin position="22"/>
        <end position="650"/>
    </location>
</feature>
<dbReference type="PANTHER" id="PTHR11610:SF37">
    <property type="entry name" value="GH01208P"/>
    <property type="match status" value="1"/>
</dbReference>
<dbReference type="InterPro" id="IPR013818">
    <property type="entry name" value="Lipase"/>
</dbReference>
<reference evidence="7" key="1">
    <citation type="submission" date="2022-01" db="EMBL/GenBank/DDBJ databases">
        <authorList>
            <person name="King R."/>
        </authorList>
    </citation>
    <scope>NUCLEOTIDE SEQUENCE</scope>
</reference>
<evidence type="ECO:0000313" key="7">
    <source>
        <dbReference type="EMBL" id="CAG9805398.1"/>
    </source>
</evidence>
<dbReference type="GO" id="GO:0005615">
    <property type="term" value="C:extracellular space"/>
    <property type="evidence" value="ECO:0007669"/>
    <property type="project" value="TreeGrafter"/>
</dbReference>
<dbReference type="InterPro" id="IPR029058">
    <property type="entry name" value="AB_hydrolase_fold"/>
</dbReference>
<sequence>MSTKILIYLTAFLQLTSFLSAQNFDKINIKFYNGLSSDNYTQFSMQNLTQLLHESKFSFKKPTTFIVTGWMMSPDAETTLLLTDGYLKYQNCNLIALDWSEYSVGLYTPVMYRMIRIARSVGRHLVKLFREGLSDKTFHCVGHSFGAHACGIMGREIQQYSNKKFKFARITGPNFFPPISEEPLNTKDAAYVDTIHSDTFFIGTKNAIGHVSFFPNYNMVQPGCPGFSLISFYDYCNNMCSHFHAIRYYAETLNPKNCKVFPARQCSDWKSYDTHKCDEKPINYMGIDSNPNVTGTFYVKITSKRYFDGNEFYNWLLDRIVFFSATGAVFNFNNFDRLNVKFYHGSDSRIFTQYHLSNITQVLTNKYFDHSRPTTLYIFGWLQNPLGDTTRQLIDAYVQRGDYNFLVLDWSNYNVDLYTIVMFRMSKMSRVFGRSLTKLFNKGLSDQTFHCVGHSFGAHSCGIIGREVQEASKGRFKMARITGLDPAKWKFFPAVYENPLGRNDAKFVDTIQTDNFFVGAIVPLGHVSFYPNNAEVQPGCPPLRTNSFYNFISSWCSHFNANRYWTESLKRSHTYPALKCSNWKDFKSGICGHNPVNFMGLSASANITGVFYIELKTTNVFNHDELYYYTLGRIGERFIDVVVNELGLRF</sequence>
<dbReference type="PANTHER" id="PTHR11610">
    <property type="entry name" value="LIPASE"/>
    <property type="match status" value="1"/>
</dbReference>
<name>A0A9N9WVC0_9DIPT</name>
<dbReference type="InterPro" id="IPR000734">
    <property type="entry name" value="TAG_lipase"/>
</dbReference>
<dbReference type="Proteomes" id="UP001153620">
    <property type="component" value="Chromosome 2"/>
</dbReference>
<dbReference type="SUPFAM" id="SSF53474">
    <property type="entry name" value="alpha/beta-Hydrolases"/>
    <property type="match status" value="2"/>
</dbReference>
<feature type="domain" description="Lipase" evidence="6">
    <location>
        <begin position="22"/>
        <end position="304"/>
    </location>
</feature>
<dbReference type="PRINTS" id="PR00821">
    <property type="entry name" value="TAGLIPASE"/>
</dbReference>
<evidence type="ECO:0000256" key="2">
    <source>
        <dbReference type="ARBA" id="ARBA00010701"/>
    </source>
</evidence>
<dbReference type="Pfam" id="PF00151">
    <property type="entry name" value="Lipase"/>
    <property type="match status" value="2"/>
</dbReference>
<evidence type="ECO:0000259" key="6">
    <source>
        <dbReference type="Pfam" id="PF00151"/>
    </source>
</evidence>
<dbReference type="Gene3D" id="3.40.50.1820">
    <property type="entry name" value="alpha/beta hydrolase"/>
    <property type="match status" value="2"/>
</dbReference>
<evidence type="ECO:0000313" key="8">
    <source>
        <dbReference type="Proteomes" id="UP001153620"/>
    </source>
</evidence>
<keyword evidence="3" id="KW-0964">Secreted</keyword>
<dbReference type="GO" id="GO:0017171">
    <property type="term" value="F:serine hydrolase activity"/>
    <property type="evidence" value="ECO:0007669"/>
    <property type="project" value="TreeGrafter"/>
</dbReference>
<comment type="similarity">
    <text evidence="2 4">Belongs to the AB hydrolase superfamily. Lipase family.</text>
</comment>
<evidence type="ECO:0000256" key="4">
    <source>
        <dbReference type="RuleBase" id="RU004262"/>
    </source>
</evidence>
<organism evidence="7 8">
    <name type="scientific">Chironomus riparius</name>
    <dbReference type="NCBI Taxonomy" id="315576"/>
    <lineage>
        <taxon>Eukaryota</taxon>
        <taxon>Metazoa</taxon>
        <taxon>Ecdysozoa</taxon>
        <taxon>Arthropoda</taxon>
        <taxon>Hexapoda</taxon>
        <taxon>Insecta</taxon>
        <taxon>Pterygota</taxon>
        <taxon>Neoptera</taxon>
        <taxon>Endopterygota</taxon>
        <taxon>Diptera</taxon>
        <taxon>Nematocera</taxon>
        <taxon>Chironomoidea</taxon>
        <taxon>Chironomidae</taxon>
        <taxon>Chironominae</taxon>
        <taxon>Chironomus</taxon>
    </lineage>
</organism>
<dbReference type="EMBL" id="OU895878">
    <property type="protein sequence ID" value="CAG9805398.1"/>
    <property type="molecule type" value="Genomic_DNA"/>
</dbReference>
<feature type="signal peptide" evidence="5">
    <location>
        <begin position="1"/>
        <end position="21"/>
    </location>
</feature>
<keyword evidence="5" id="KW-0732">Signal</keyword>
<accession>A0A9N9WVC0</accession>